<reference evidence="2" key="1">
    <citation type="submission" date="2015-06" db="UniProtKB">
        <authorList>
            <consortium name="EnsemblPlants"/>
        </authorList>
    </citation>
    <scope>IDENTIFICATION</scope>
</reference>
<evidence type="ECO:0000259" key="1">
    <source>
        <dbReference type="Pfam" id="PF08787"/>
    </source>
</evidence>
<dbReference type="Pfam" id="PF08787">
    <property type="entry name" value="Alginate_lyase2"/>
    <property type="match status" value="1"/>
</dbReference>
<dbReference type="InterPro" id="IPR013320">
    <property type="entry name" value="ConA-like_dom_sf"/>
</dbReference>
<accession>R7W3W4</accession>
<protein>
    <recommendedName>
        <fullName evidence="1">Alginate lyase 2 domain-containing protein</fullName>
    </recommendedName>
</protein>
<dbReference type="EnsemblPlants" id="EMT01386">
    <property type="protein sequence ID" value="EMT01386"/>
    <property type="gene ID" value="F775_20382"/>
</dbReference>
<dbReference type="SUPFAM" id="SSF49899">
    <property type="entry name" value="Concanavalin A-like lectins/glucanases"/>
    <property type="match status" value="1"/>
</dbReference>
<dbReference type="AlphaFoldDB" id="R7W3W4"/>
<organism evidence="2">
    <name type="scientific">Aegilops tauschii</name>
    <name type="common">Tausch's goatgrass</name>
    <name type="synonym">Aegilops squarrosa</name>
    <dbReference type="NCBI Taxonomy" id="37682"/>
    <lineage>
        <taxon>Eukaryota</taxon>
        <taxon>Viridiplantae</taxon>
        <taxon>Streptophyta</taxon>
        <taxon>Embryophyta</taxon>
        <taxon>Tracheophyta</taxon>
        <taxon>Spermatophyta</taxon>
        <taxon>Magnoliopsida</taxon>
        <taxon>Liliopsida</taxon>
        <taxon>Poales</taxon>
        <taxon>Poaceae</taxon>
        <taxon>BOP clade</taxon>
        <taxon>Pooideae</taxon>
        <taxon>Triticodae</taxon>
        <taxon>Triticeae</taxon>
        <taxon>Triticinae</taxon>
        <taxon>Aegilops</taxon>
    </lineage>
</organism>
<evidence type="ECO:0000313" key="2">
    <source>
        <dbReference type="EnsemblPlants" id="EMT01386"/>
    </source>
</evidence>
<dbReference type="PROSITE" id="PS51257">
    <property type="entry name" value="PROKAR_LIPOPROTEIN"/>
    <property type="match status" value="1"/>
</dbReference>
<proteinExistence type="predicted"/>
<dbReference type="InterPro" id="IPR014895">
    <property type="entry name" value="Alginate_lyase_2"/>
</dbReference>
<feature type="domain" description="Alginate lyase 2" evidence="1">
    <location>
        <begin position="129"/>
        <end position="231"/>
    </location>
</feature>
<dbReference type="PANTHER" id="PTHR33681">
    <property type="entry name" value="BINDING PROTEIN, PUTATIVE, EXPRESSED-RELATED"/>
    <property type="match status" value="1"/>
</dbReference>
<name>R7W3W4_AEGTA</name>
<sequence length="237" mass="26412">MAPNLHRLPMPLLVVLLALLSCATHGANAAACDPTTGFVTVPLTDAQLPVQRPYDVPLDQRSGVWQFEGYAFVPSGTTGVSIMQVFGAAKHATTLMLHVYGGALVYYNDWTRVVDRGIYNRWFRLNVIHDVGGGGGVTHHATTLMLHVYGGALVYYNDWTRVVDRGIYNRWFRLNVIHDVGGAGTLTVFIDGQERLRVAGRGGDLHYFKFGVYTQTAPSHLMESRWRDVRLFTKEAY</sequence>
<dbReference type="PANTHER" id="PTHR33681:SF21">
    <property type="entry name" value="ALGINATE LYASE 2 DOMAIN-CONTAINING PROTEIN"/>
    <property type="match status" value="1"/>
</dbReference>